<evidence type="ECO:0000313" key="3">
    <source>
        <dbReference type="EMBL" id="KZK74018.1"/>
    </source>
</evidence>
<protein>
    <submittedName>
        <fullName evidence="3">NADH:ubiquinone oxidoreductase</fullName>
    </submittedName>
</protein>
<dbReference type="PANTHER" id="PTHR13194:SF19">
    <property type="entry name" value="NAD(P)-BINDING ROSSMANN-FOLD SUPERFAMILY PROTEIN"/>
    <property type="match status" value="1"/>
</dbReference>
<gene>
    <name evidence="3" type="ORF">A3K90_07310</name>
</gene>
<dbReference type="InterPro" id="IPR013857">
    <property type="entry name" value="NADH-UbQ_OxRdtase-assoc_prot30"/>
</dbReference>
<dbReference type="Proteomes" id="UP000076481">
    <property type="component" value="Unassembled WGS sequence"/>
</dbReference>
<feature type="domain" description="NADH:ubiquinone oxidoreductase intermediate-associated protein 30" evidence="2">
    <location>
        <begin position="8"/>
        <end position="158"/>
    </location>
</feature>
<evidence type="ECO:0000259" key="2">
    <source>
        <dbReference type="Pfam" id="PF08547"/>
    </source>
</evidence>
<organism evidence="3 4">
    <name type="scientific">Pelodictyon luteolum</name>
    <dbReference type="NCBI Taxonomy" id="1100"/>
    <lineage>
        <taxon>Bacteria</taxon>
        <taxon>Pseudomonadati</taxon>
        <taxon>Chlorobiota</taxon>
        <taxon>Chlorobiia</taxon>
        <taxon>Chlorobiales</taxon>
        <taxon>Chlorobiaceae</taxon>
        <taxon>Chlorobium/Pelodictyon group</taxon>
        <taxon>Pelodictyon</taxon>
    </lineage>
</organism>
<sequence>MQESLICDFTNPKCLKWHSVDDEVMGGVSESRFHRGDDGAGVFEGVLSTRNSGGFASARTFLEKRDFSGFEGIRLLVKGDGRDYSFRIRNDDRYDGIVYRSDFQTVEGVWQEVDLPFNAFTASFRGRVIEDAAPLDLASIVQIGVLISKEQTGAFRLEMKSIRAYSRMEDALKA</sequence>
<comment type="caution">
    <text evidence="3">The sequence shown here is derived from an EMBL/GenBank/DDBJ whole genome shotgun (WGS) entry which is preliminary data.</text>
</comment>
<dbReference type="PANTHER" id="PTHR13194">
    <property type="entry name" value="COMPLEX I INTERMEDIATE-ASSOCIATED PROTEIN 30"/>
    <property type="match status" value="1"/>
</dbReference>
<dbReference type="EMBL" id="LVWG01000032">
    <property type="protein sequence ID" value="KZK74018.1"/>
    <property type="molecule type" value="Genomic_DNA"/>
</dbReference>
<dbReference type="GO" id="GO:0051082">
    <property type="term" value="F:unfolded protein binding"/>
    <property type="evidence" value="ECO:0007669"/>
    <property type="project" value="TreeGrafter"/>
</dbReference>
<reference evidence="3 4" key="1">
    <citation type="submission" date="2016-03" db="EMBL/GenBank/DDBJ databases">
        <title>Speciation and ecological success in dimly lit waters: horizontal gene transfer in a green sulfur bacteria bloom unveiled by metagenomic assembly.</title>
        <authorList>
            <person name="Llorens-Mares T."/>
            <person name="Liu Z."/>
            <person name="Allen L.Z."/>
            <person name="Rusch D.B."/>
            <person name="Craig M.T."/>
            <person name="Dupont C.L."/>
            <person name="Bryant D.A."/>
            <person name="Casamayor E.O."/>
        </authorList>
    </citation>
    <scope>NUCLEOTIDE SEQUENCE [LARGE SCALE GENOMIC DNA]</scope>
    <source>
        <strain evidence="3">CIII</strain>
    </source>
</reference>
<dbReference type="InterPro" id="IPR039131">
    <property type="entry name" value="NDUFAF1"/>
</dbReference>
<proteinExistence type="inferred from homology"/>
<dbReference type="InterPro" id="IPR008979">
    <property type="entry name" value="Galactose-bd-like_sf"/>
</dbReference>
<keyword evidence="3" id="KW-0830">Ubiquinone</keyword>
<comment type="similarity">
    <text evidence="1">Belongs to the CIA30 family.</text>
</comment>
<dbReference type="Pfam" id="PF08547">
    <property type="entry name" value="CIA30"/>
    <property type="match status" value="1"/>
</dbReference>
<dbReference type="Gene3D" id="2.60.120.430">
    <property type="entry name" value="Galactose-binding lectin"/>
    <property type="match status" value="1"/>
</dbReference>
<dbReference type="GO" id="GO:0010257">
    <property type="term" value="P:NADH dehydrogenase complex assembly"/>
    <property type="evidence" value="ECO:0007669"/>
    <property type="project" value="TreeGrafter"/>
</dbReference>
<dbReference type="SUPFAM" id="SSF49785">
    <property type="entry name" value="Galactose-binding domain-like"/>
    <property type="match status" value="1"/>
</dbReference>
<dbReference type="RefSeq" id="WP_303681837.1">
    <property type="nucleotide sequence ID" value="NZ_LVWG01000032.1"/>
</dbReference>
<evidence type="ECO:0000313" key="4">
    <source>
        <dbReference type="Proteomes" id="UP000076481"/>
    </source>
</evidence>
<accession>A0A165LGQ3</accession>
<evidence type="ECO:0000256" key="1">
    <source>
        <dbReference type="ARBA" id="ARBA00007884"/>
    </source>
</evidence>
<name>A0A165LGQ3_PELLU</name>
<dbReference type="AlphaFoldDB" id="A0A165LGQ3"/>